<dbReference type="Gene3D" id="2.80.10.50">
    <property type="match status" value="1"/>
</dbReference>
<accession>A0A835CI21</accession>
<feature type="domain" description="Ricin B lectin" evidence="1">
    <location>
        <begin position="30"/>
        <end position="137"/>
    </location>
</feature>
<dbReference type="GO" id="GO:0016787">
    <property type="term" value="F:hydrolase activity"/>
    <property type="evidence" value="ECO:0007669"/>
    <property type="project" value="UniProtKB-KW"/>
</dbReference>
<dbReference type="InterPro" id="IPR035992">
    <property type="entry name" value="Ricin_B-like_lectins"/>
</dbReference>
<dbReference type="InterPro" id="IPR000772">
    <property type="entry name" value="Ricin_B_lectin"/>
</dbReference>
<dbReference type="Proteomes" id="UP000634136">
    <property type="component" value="Unassembled WGS sequence"/>
</dbReference>
<evidence type="ECO:0000313" key="3">
    <source>
        <dbReference type="Proteomes" id="UP000634136"/>
    </source>
</evidence>
<comment type="caution">
    <text evidence="2">The sequence shown here is derived from an EMBL/GenBank/DDBJ whole genome shotgun (WGS) entry which is preliminary data.</text>
</comment>
<evidence type="ECO:0000259" key="1">
    <source>
        <dbReference type="Pfam" id="PF00652"/>
    </source>
</evidence>
<dbReference type="Pfam" id="PF00652">
    <property type="entry name" value="Ricin_B_lectin"/>
    <property type="match status" value="1"/>
</dbReference>
<dbReference type="AlphaFoldDB" id="A0A835CI21"/>
<dbReference type="PANTHER" id="PTHR31263">
    <property type="entry name" value="CELLULASE FAMILY PROTEIN (AFU_ORTHOLOGUE AFUA_5G14560)"/>
    <property type="match status" value="1"/>
</dbReference>
<reference evidence="2" key="1">
    <citation type="submission" date="2020-09" db="EMBL/GenBank/DDBJ databases">
        <title>Genome-Enabled Discovery of Anthraquinone Biosynthesis in Senna tora.</title>
        <authorList>
            <person name="Kang S.-H."/>
            <person name="Pandey R.P."/>
            <person name="Lee C.-M."/>
            <person name="Sim J.-S."/>
            <person name="Jeong J.-T."/>
            <person name="Choi B.-S."/>
            <person name="Jung M."/>
            <person name="Ginzburg D."/>
            <person name="Zhao K."/>
            <person name="Won S.Y."/>
            <person name="Oh T.-J."/>
            <person name="Yu Y."/>
            <person name="Kim N.-H."/>
            <person name="Lee O.R."/>
            <person name="Lee T.-H."/>
            <person name="Bashyal P."/>
            <person name="Kim T.-S."/>
            <person name="Lee W.-H."/>
            <person name="Kawkins C."/>
            <person name="Kim C.-K."/>
            <person name="Kim J.S."/>
            <person name="Ahn B.O."/>
            <person name="Rhee S.Y."/>
            <person name="Sohng J.K."/>
        </authorList>
    </citation>
    <scope>NUCLEOTIDE SEQUENCE</scope>
    <source>
        <tissue evidence="2">Leaf</tissue>
    </source>
</reference>
<dbReference type="OrthoDB" id="1729224at2759"/>
<evidence type="ECO:0000313" key="2">
    <source>
        <dbReference type="EMBL" id="KAF7839882.1"/>
    </source>
</evidence>
<sequence>MATIQLSIFETPPRPGILEGRPHKVIFHPTTSLCVQRKSLVDPLILGPCSEAEGWNYTPQKILTIKGTYFCLQAVGTGKPARLSVICSDRPNTKWEMISDSKMHLSSKLANGTTEVCLDVDSDNVVVTNTWKCLSGDRTCDPASQWFKLVDRTRRSSGSKDSVMVPSLDQTVNLSRIVDSASESVGSM</sequence>
<proteinExistence type="predicted"/>
<organism evidence="2 3">
    <name type="scientific">Senna tora</name>
    <dbReference type="NCBI Taxonomy" id="362788"/>
    <lineage>
        <taxon>Eukaryota</taxon>
        <taxon>Viridiplantae</taxon>
        <taxon>Streptophyta</taxon>
        <taxon>Embryophyta</taxon>
        <taxon>Tracheophyta</taxon>
        <taxon>Spermatophyta</taxon>
        <taxon>Magnoliopsida</taxon>
        <taxon>eudicotyledons</taxon>
        <taxon>Gunneridae</taxon>
        <taxon>Pentapetalae</taxon>
        <taxon>rosids</taxon>
        <taxon>fabids</taxon>
        <taxon>Fabales</taxon>
        <taxon>Fabaceae</taxon>
        <taxon>Caesalpinioideae</taxon>
        <taxon>Cassia clade</taxon>
        <taxon>Senna</taxon>
    </lineage>
</organism>
<gene>
    <name evidence="2" type="ORF">G2W53_008364</name>
</gene>
<dbReference type="EMBL" id="JAAIUW010000003">
    <property type="protein sequence ID" value="KAF7839882.1"/>
    <property type="molecule type" value="Genomic_DNA"/>
</dbReference>
<keyword evidence="3" id="KW-1185">Reference proteome</keyword>
<keyword evidence="2" id="KW-0378">Hydrolase</keyword>
<dbReference type="PANTHER" id="PTHR31263:SF44">
    <property type="entry name" value="OS04G0481200 PROTEIN"/>
    <property type="match status" value="1"/>
</dbReference>
<dbReference type="SUPFAM" id="SSF50370">
    <property type="entry name" value="Ricin B-like lectins"/>
    <property type="match status" value="1"/>
</dbReference>
<name>A0A835CI21_9FABA</name>
<protein>
    <submittedName>
        <fullName evidence="2">Glycosyl hydrolase 5 family protein-like</fullName>
    </submittedName>
</protein>